<protein>
    <submittedName>
        <fullName evidence="5">5-oxoprolinase subunit PxpB</fullName>
        <ecNumber evidence="5">3.5.2.9</ecNumber>
    </submittedName>
</protein>
<name>A0A372LQ03_9BACI</name>
<dbReference type="GO" id="GO:0005524">
    <property type="term" value="F:ATP binding"/>
    <property type="evidence" value="ECO:0007669"/>
    <property type="project" value="UniProtKB-KW"/>
</dbReference>
<evidence type="ECO:0000256" key="2">
    <source>
        <dbReference type="ARBA" id="ARBA00022801"/>
    </source>
</evidence>
<evidence type="ECO:0000256" key="3">
    <source>
        <dbReference type="ARBA" id="ARBA00022840"/>
    </source>
</evidence>
<dbReference type="OrthoDB" id="9778567at2"/>
<dbReference type="Proteomes" id="UP000264541">
    <property type="component" value="Unassembled WGS sequence"/>
</dbReference>
<dbReference type="Pfam" id="PF02682">
    <property type="entry name" value="CT_C_D"/>
    <property type="match status" value="1"/>
</dbReference>
<feature type="domain" description="Carboxyltransferase" evidence="4">
    <location>
        <begin position="10"/>
        <end position="211"/>
    </location>
</feature>
<dbReference type="AlphaFoldDB" id="A0A372LQ03"/>
<dbReference type="RefSeq" id="WP_117325873.1">
    <property type="nucleotide sequence ID" value="NZ_QVTE01000016.1"/>
</dbReference>
<proteinExistence type="predicted"/>
<keyword evidence="6" id="KW-1185">Reference proteome</keyword>
<keyword evidence="1" id="KW-0547">Nucleotide-binding</keyword>
<sequence length="246" mass="27984">MVTSMLRKSLSYIPMGEKTIIIKFEDILSPKVNKCVRSLSQIITERNIEGIERLIPAFNSLAVCYNPIIIKFNKLVEQLKELEDSINDERDIKGNKIFIPVVFGGDYGPDLEEVAERTNLSSRDVVGIIQSKPYLVYMVGFIAGFPYCGDLDERLILPRRSNPRIKIPKGSIAIANEQIGLYTISSPGGWHIVGWSPMETFNPHHEPPSIINAGDNVQLVQINSEEADSWNEQRQREWDLKWNSQR</sequence>
<gene>
    <name evidence="5" type="primary">pxpB</name>
    <name evidence="5" type="ORF">D0469_06730</name>
</gene>
<evidence type="ECO:0000259" key="4">
    <source>
        <dbReference type="SMART" id="SM00796"/>
    </source>
</evidence>
<dbReference type="InterPro" id="IPR029000">
    <property type="entry name" value="Cyclophilin-like_dom_sf"/>
</dbReference>
<dbReference type="SUPFAM" id="SSF160467">
    <property type="entry name" value="PH0987 N-terminal domain-like"/>
    <property type="match status" value="1"/>
</dbReference>
<evidence type="ECO:0000313" key="5">
    <source>
        <dbReference type="EMBL" id="RFU70289.1"/>
    </source>
</evidence>
<accession>A0A372LQ03</accession>
<dbReference type="PANTHER" id="PTHR34698:SF2">
    <property type="entry name" value="5-OXOPROLINASE SUBUNIT B"/>
    <property type="match status" value="1"/>
</dbReference>
<dbReference type="Gene3D" id="3.30.1360.40">
    <property type="match status" value="1"/>
</dbReference>
<keyword evidence="2 5" id="KW-0378">Hydrolase</keyword>
<dbReference type="EC" id="3.5.2.9" evidence="5"/>
<dbReference type="InterPro" id="IPR010016">
    <property type="entry name" value="PxpB"/>
</dbReference>
<dbReference type="InterPro" id="IPR003833">
    <property type="entry name" value="CT_C_D"/>
</dbReference>
<reference evidence="5 6" key="1">
    <citation type="submission" date="2018-08" db="EMBL/GenBank/DDBJ databases">
        <title>Bacillus chawlae sp. nov., Bacillus glennii sp. nov., and Bacillus saganii sp. nov. Isolated from the Vehicle Assembly Building at Kennedy Space Center where the Viking Spacecraft were Assembled.</title>
        <authorList>
            <person name="Seuylemezian A."/>
            <person name="Vaishampayan P."/>
        </authorList>
    </citation>
    <scope>NUCLEOTIDE SEQUENCE [LARGE SCALE GENOMIC DNA]</scope>
    <source>
        <strain evidence="5 6">V47-23a</strain>
    </source>
</reference>
<dbReference type="GO" id="GO:0017168">
    <property type="term" value="F:5-oxoprolinase (ATP-hydrolyzing) activity"/>
    <property type="evidence" value="ECO:0007669"/>
    <property type="project" value="UniProtKB-EC"/>
</dbReference>
<evidence type="ECO:0000313" key="6">
    <source>
        <dbReference type="Proteomes" id="UP000264541"/>
    </source>
</evidence>
<dbReference type="PANTHER" id="PTHR34698">
    <property type="entry name" value="5-OXOPROLINASE SUBUNIT B"/>
    <property type="match status" value="1"/>
</dbReference>
<organism evidence="5 6">
    <name type="scientific">Peribacillus saganii</name>
    <dbReference type="NCBI Taxonomy" id="2303992"/>
    <lineage>
        <taxon>Bacteria</taxon>
        <taxon>Bacillati</taxon>
        <taxon>Bacillota</taxon>
        <taxon>Bacilli</taxon>
        <taxon>Bacillales</taxon>
        <taxon>Bacillaceae</taxon>
        <taxon>Peribacillus</taxon>
    </lineage>
</organism>
<dbReference type="SMART" id="SM00796">
    <property type="entry name" value="AHS1"/>
    <property type="match status" value="1"/>
</dbReference>
<dbReference type="EMBL" id="QVTE01000016">
    <property type="protein sequence ID" value="RFU70289.1"/>
    <property type="molecule type" value="Genomic_DNA"/>
</dbReference>
<evidence type="ECO:0000256" key="1">
    <source>
        <dbReference type="ARBA" id="ARBA00022741"/>
    </source>
</evidence>
<keyword evidence="3" id="KW-0067">ATP-binding</keyword>
<comment type="caution">
    <text evidence="5">The sequence shown here is derived from an EMBL/GenBank/DDBJ whole genome shotgun (WGS) entry which is preliminary data.</text>
</comment>
<dbReference type="Gene3D" id="2.40.100.10">
    <property type="entry name" value="Cyclophilin-like"/>
    <property type="match status" value="1"/>
</dbReference>
<dbReference type="SUPFAM" id="SSF50891">
    <property type="entry name" value="Cyclophilin-like"/>
    <property type="match status" value="1"/>
</dbReference>
<dbReference type="NCBIfam" id="TIGR00370">
    <property type="entry name" value="5-oxoprolinase subunit PxpB"/>
    <property type="match status" value="1"/>
</dbReference>